<dbReference type="CDD" id="cd02440">
    <property type="entry name" value="AdoMet_MTases"/>
    <property type="match status" value="1"/>
</dbReference>
<gene>
    <name evidence="1" type="ORF">V1479_22980</name>
</gene>
<dbReference type="Gene3D" id="3.40.50.150">
    <property type="entry name" value="Vaccinia Virus protein VP39"/>
    <property type="match status" value="1"/>
</dbReference>
<dbReference type="GO" id="GO:0008168">
    <property type="term" value="F:methyltransferase activity"/>
    <property type="evidence" value="ECO:0007669"/>
    <property type="project" value="UniProtKB-KW"/>
</dbReference>
<dbReference type="InterPro" id="IPR029063">
    <property type="entry name" value="SAM-dependent_MTases_sf"/>
</dbReference>
<proteinExistence type="predicted"/>
<name>A0ABV3WZR9_9HYPH</name>
<dbReference type="RefSeq" id="WP_368804913.1">
    <property type="nucleotide sequence ID" value="NZ_JAZHFV010000010.1"/>
</dbReference>
<keyword evidence="2" id="KW-1185">Reference proteome</keyword>
<dbReference type="Proteomes" id="UP001559025">
    <property type="component" value="Unassembled WGS sequence"/>
</dbReference>
<dbReference type="SUPFAM" id="SSF53335">
    <property type="entry name" value="S-adenosyl-L-methionine-dependent methyltransferases"/>
    <property type="match status" value="1"/>
</dbReference>
<accession>A0ABV3WZR9</accession>
<dbReference type="GO" id="GO:0032259">
    <property type="term" value="P:methylation"/>
    <property type="evidence" value="ECO:0007669"/>
    <property type="project" value="UniProtKB-KW"/>
</dbReference>
<dbReference type="EMBL" id="JAZHFV010000010">
    <property type="protein sequence ID" value="MEX4010189.1"/>
    <property type="molecule type" value="Genomic_DNA"/>
</dbReference>
<keyword evidence="1" id="KW-0489">Methyltransferase</keyword>
<sequence>MKVVGPTRQKLIRDAEEKRRAFGESVRALREGKIPYLDRTSELPQSLIDSCRLVQNRLEMVKLLPANAVVAEIGTDEGNFARYLLDTCAPNELHIFEIDVARIKPDNLRQGREKGIVTVHEGDSSELIGSMPDGYFDWIYIDGDHLYEGVKRDILAAAPKVKEGGLLVFNDYATWSPTSMSHCGVARAVNEFCIEDDWELVYLAFQTMMYNDVAIRRRR</sequence>
<comment type="caution">
    <text evidence="1">The sequence shown here is derived from an EMBL/GenBank/DDBJ whole genome shotgun (WGS) entry which is preliminary data.</text>
</comment>
<reference evidence="1 2" key="1">
    <citation type="submission" date="2024-01" db="EMBL/GenBank/DDBJ databases">
        <title>New evidence supports the origin of RcGTA from prophage.</title>
        <authorList>
            <person name="Xu Y."/>
            <person name="Liu B."/>
            <person name="Chen F."/>
        </authorList>
    </citation>
    <scope>NUCLEOTIDE SEQUENCE [LARGE SCALE GENOMIC DNA]</scope>
    <source>
        <strain evidence="1 2">CBW1107-2</strain>
    </source>
</reference>
<dbReference type="Pfam" id="PF13578">
    <property type="entry name" value="Methyltransf_24"/>
    <property type="match status" value="1"/>
</dbReference>
<organism evidence="1 2">
    <name type="scientific">Neoaquamicrobium sediminum</name>
    <dbReference type="NCBI Taxonomy" id="1849104"/>
    <lineage>
        <taxon>Bacteria</taxon>
        <taxon>Pseudomonadati</taxon>
        <taxon>Pseudomonadota</taxon>
        <taxon>Alphaproteobacteria</taxon>
        <taxon>Hyphomicrobiales</taxon>
        <taxon>Phyllobacteriaceae</taxon>
        <taxon>Neoaquamicrobium</taxon>
    </lineage>
</organism>
<evidence type="ECO:0000313" key="2">
    <source>
        <dbReference type="Proteomes" id="UP001559025"/>
    </source>
</evidence>
<dbReference type="EC" id="2.1.1.-" evidence="1"/>
<evidence type="ECO:0000313" key="1">
    <source>
        <dbReference type="EMBL" id="MEX4010189.1"/>
    </source>
</evidence>
<keyword evidence="1" id="KW-0808">Transferase</keyword>
<protein>
    <submittedName>
        <fullName evidence="1">Class I SAM-dependent methyltransferase</fullName>
        <ecNumber evidence="1">2.1.1.-</ecNumber>
    </submittedName>
</protein>